<keyword evidence="3" id="KW-1185">Reference proteome</keyword>
<accession>A0ABM9BSY6</accession>
<dbReference type="EMBL" id="CAKMMW010000001">
    <property type="protein sequence ID" value="CAH1193075.1"/>
    <property type="molecule type" value="Genomic_DNA"/>
</dbReference>
<keyword evidence="1" id="KW-0732">Signal</keyword>
<dbReference type="RefSeq" id="WP_236284319.1">
    <property type="nucleotide sequence ID" value="NZ_CAKMMW010000001.1"/>
</dbReference>
<proteinExistence type="predicted"/>
<sequence>MSKRKWMASLGMVSIVMASVVSGCGTKTTPTSTTPATTAPTAAQKAQEPVKLKFAMWEAQGDIDFWTEKVKEYTKLKPNVSVEVIKVPDNKGQYLKVNLAANDLPDVFYMKPAALQVYKQALQPLDDLPITKDNTFAAKIDGKTLGLPLISFYEVVYYHPSVFKELGLEIPKTMPEFIALCEKIKADGKYVPLSLGMKDSWTSYPFMEFGPHVLSGDEGFLTNLPKNEAPFTANSSFDKAAKFLQEISTKKLAGPDPLSISFDQQTQAFEAKKAAMTALGQWYYPDYIKKVNSEDDLGAFIMPWRSTESEPLTAMTMSDMNIGISKNSKNLGESKAFLQWIFSQPVYGAYLSTSKQMSTMSTVKSDNAFFVKEAQKAQFKPFVYNGIDEMYNKVKAAAQYDPSMIAQDIFAGKSIDKLEADLNNKWKKAIDSSK</sequence>
<evidence type="ECO:0000256" key="1">
    <source>
        <dbReference type="SAM" id="SignalP"/>
    </source>
</evidence>
<comment type="caution">
    <text evidence="2">The sequence shown here is derived from an EMBL/GenBank/DDBJ whole genome shotgun (WGS) entry which is preliminary data.</text>
</comment>
<dbReference type="InterPro" id="IPR006059">
    <property type="entry name" value="SBP"/>
</dbReference>
<dbReference type="Pfam" id="PF01547">
    <property type="entry name" value="SBP_bac_1"/>
    <property type="match status" value="1"/>
</dbReference>
<dbReference type="SUPFAM" id="SSF53850">
    <property type="entry name" value="Periplasmic binding protein-like II"/>
    <property type="match status" value="1"/>
</dbReference>
<gene>
    <name evidence="2" type="primary">msmE_3</name>
    <name evidence="2" type="ORF">PAECIP111891_00484</name>
</gene>
<feature type="signal peptide" evidence="1">
    <location>
        <begin position="1"/>
        <end position="23"/>
    </location>
</feature>
<evidence type="ECO:0000313" key="3">
    <source>
        <dbReference type="Proteomes" id="UP000838821"/>
    </source>
</evidence>
<protein>
    <submittedName>
        <fullName evidence="2">Multiple sugar-binding protein</fullName>
    </submittedName>
</protein>
<dbReference type="Gene3D" id="3.40.190.10">
    <property type="entry name" value="Periplasmic binding protein-like II"/>
    <property type="match status" value="2"/>
</dbReference>
<reference evidence="2" key="1">
    <citation type="submission" date="2022-01" db="EMBL/GenBank/DDBJ databases">
        <authorList>
            <person name="Criscuolo A."/>
        </authorList>
    </citation>
    <scope>NUCLEOTIDE SEQUENCE</scope>
    <source>
        <strain evidence="2">CIP111891</strain>
    </source>
</reference>
<dbReference type="PROSITE" id="PS51257">
    <property type="entry name" value="PROKAR_LIPOPROTEIN"/>
    <property type="match status" value="1"/>
</dbReference>
<organism evidence="2 3">
    <name type="scientific">Paenibacillus allorhizoplanae</name>
    <dbReference type="NCBI Taxonomy" id="2905648"/>
    <lineage>
        <taxon>Bacteria</taxon>
        <taxon>Bacillati</taxon>
        <taxon>Bacillota</taxon>
        <taxon>Bacilli</taxon>
        <taxon>Bacillales</taxon>
        <taxon>Paenibacillaceae</taxon>
        <taxon>Paenibacillus</taxon>
    </lineage>
</organism>
<dbReference type="PANTHER" id="PTHR43649">
    <property type="entry name" value="ARABINOSE-BINDING PROTEIN-RELATED"/>
    <property type="match status" value="1"/>
</dbReference>
<feature type="chain" id="PRO_5045554035" evidence="1">
    <location>
        <begin position="24"/>
        <end position="434"/>
    </location>
</feature>
<name>A0ABM9BSY6_9BACL</name>
<evidence type="ECO:0000313" key="2">
    <source>
        <dbReference type="EMBL" id="CAH1193075.1"/>
    </source>
</evidence>
<dbReference type="InterPro" id="IPR050490">
    <property type="entry name" value="Bact_solute-bd_prot1"/>
</dbReference>
<dbReference type="PANTHER" id="PTHR43649:SF12">
    <property type="entry name" value="DIACETYLCHITOBIOSE BINDING PROTEIN DASA"/>
    <property type="match status" value="1"/>
</dbReference>
<dbReference type="Proteomes" id="UP000838821">
    <property type="component" value="Unassembled WGS sequence"/>
</dbReference>